<keyword evidence="8" id="KW-1133">Transmembrane helix</keyword>
<keyword evidence="2" id="KW-0813">Transport</keyword>
<protein>
    <recommendedName>
        <fullName evidence="11">Amino acid transporter transmembrane domain-containing protein</fullName>
    </recommendedName>
</protein>
<evidence type="ECO:0000256" key="7">
    <source>
        <dbReference type="ARBA" id="ARBA00023228"/>
    </source>
</evidence>
<evidence type="ECO:0000256" key="2">
    <source>
        <dbReference type="ARBA" id="ARBA00022448"/>
    </source>
</evidence>
<evidence type="ECO:0008006" key="11">
    <source>
        <dbReference type="Google" id="ProtNLM"/>
    </source>
</evidence>
<proteinExistence type="predicted"/>
<keyword evidence="5" id="KW-1015">Disulfide bond</keyword>
<comment type="subcellular location">
    <subcellularLocation>
        <location evidence="1">Lysosome membrane</location>
        <topology evidence="1">Multi-pass membrane protein</topology>
    </subcellularLocation>
</comment>
<feature type="transmembrane region" description="Helical" evidence="8">
    <location>
        <begin position="188"/>
        <end position="210"/>
    </location>
</feature>
<keyword evidence="8" id="KW-0472">Membrane</keyword>
<evidence type="ECO:0000256" key="1">
    <source>
        <dbReference type="ARBA" id="ARBA00004155"/>
    </source>
</evidence>
<evidence type="ECO:0000256" key="6">
    <source>
        <dbReference type="ARBA" id="ARBA00023180"/>
    </source>
</evidence>
<evidence type="ECO:0000256" key="4">
    <source>
        <dbReference type="ARBA" id="ARBA00023053"/>
    </source>
</evidence>
<evidence type="ECO:0000313" key="10">
    <source>
        <dbReference type="Proteomes" id="UP001626550"/>
    </source>
</evidence>
<evidence type="ECO:0000256" key="5">
    <source>
        <dbReference type="ARBA" id="ARBA00023157"/>
    </source>
</evidence>
<dbReference type="AlphaFoldDB" id="A0ABD2PX42"/>
<feature type="transmembrane region" description="Helical" evidence="8">
    <location>
        <begin position="161"/>
        <end position="182"/>
    </location>
</feature>
<keyword evidence="3" id="KW-0029">Amino-acid transport</keyword>
<dbReference type="GO" id="GO:0005765">
    <property type="term" value="C:lysosomal membrane"/>
    <property type="evidence" value="ECO:0007669"/>
    <property type="project" value="UniProtKB-SubCell"/>
</dbReference>
<accession>A0ABD2PX42</accession>
<evidence type="ECO:0000256" key="8">
    <source>
        <dbReference type="SAM" id="Phobius"/>
    </source>
</evidence>
<gene>
    <name evidence="9" type="ORF">Ciccas_009648</name>
</gene>
<keyword evidence="6" id="KW-0325">Glycoprotein</keyword>
<evidence type="ECO:0000313" key="9">
    <source>
        <dbReference type="EMBL" id="KAL3311770.1"/>
    </source>
</evidence>
<keyword evidence="10" id="KW-1185">Reference proteome</keyword>
<keyword evidence="7" id="KW-0458">Lysosome</keyword>
<dbReference type="GO" id="GO:0006865">
    <property type="term" value="P:amino acid transport"/>
    <property type="evidence" value="ECO:0007669"/>
    <property type="project" value="UniProtKB-KW"/>
</dbReference>
<evidence type="ECO:0000256" key="3">
    <source>
        <dbReference type="ARBA" id="ARBA00022970"/>
    </source>
</evidence>
<dbReference type="EMBL" id="JBJKFK010002025">
    <property type="protein sequence ID" value="KAL3311770.1"/>
    <property type="molecule type" value="Genomic_DNA"/>
</dbReference>
<keyword evidence="4" id="KW-0915">Sodium</keyword>
<sequence>MSASRMKLRFVGALSPVKHSAMNRKIESPWGMAQPELVPLIDLPLAKTRLATSPPIPILTHLIRPDQLVPNPFVNLSAISDGSVLHIRDTSERDNTYTVNMSASRGHTTMNVSQQPTRRQSTLIIPVQASHEEDTYVTETMDQEFSSAEAETAEKSKQSSIVTIFALWNTMMGTSLLTMPWGFYKAGFFTGIGCIILVGLVMAYSANRVLKVTEQYSRRFYI</sequence>
<dbReference type="PANTHER" id="PTHR22950:SF244">
    <property type="entry name" value="NEUTRAL AMINO ACID TRANSPORTER 9"/>
    <property type="match status" value="1"/>
</dbReference>
<keyword evidence="8" id="KW-0812">Transmembrane</keyword>
<organism evidence="9 10">
    <name type="scientific">Cichlidogyrus casuarinus</name>
    <dbReference type="NCBI Taxonomy" id="1844966"/>
    <lineage>
        <taxon>Eukaryota</taxon>
        <taxon>Metazoa</taxon>
        <taxon>Spiralia</taxon>
        <taxon>Lophotrochozoa</taxon>
        <taxon>Platyhelminthes</taxon>
        <taxon>Monogenea</taxon>
        <taxon>Monopisthocotylea</taxon>
        <taxon>Dactylogyridea</taxon>
        <taxon>Ancyrocephalidae</taxon>
        <taxon>Cichlidogyrus</taxon>
    </lineage>
</organism>
<reference evidence="9 10" key="1">
    <citation type="submission" date="2024-11" db="EMBL/GenBank/DDBJ databases">
        <title>Adaptive evolution of stress response genes in parasites aligns with host niche diversity.</title>
        <authorList>
            <person name="Hahn C."/>
            <person name="Resl P."/>
        </authorList>
    </citation>
    <scope>NUCLEOTIDE SEQUENCE [LARGE SCALE GENOMIC DNA]</scope>
    <source>
        <strain evidence="9">EGGRZ-B1_66</strain>
        <tissue evidence="9">Body</tissue>
    </source>
</reference>
<dbReference type="PANTHER" id="PTHR22950">
    <property type="entry name" value="AMINO ACID TRANSPORTER"/>
    <property type="match status" value="1"/>
</dbReference>
<dbReference type="Proteomes" id="UP001626550">
    <property type="component" value="Unassembled WGS sequence"/>
</dbReference>
<comment type="caution">
    <text evidence="9">The sequence shown here is derived from an EMBL/GenBank/DDBJ whole genome shotgun (WGS) entry which is preliminary data.</text>
</comment>
<name>A0ABD2PX42_9PLAT</name>